<comment type="caution">
    <text evidence="3">The sequence shown here is derived from an EMBL/GenBank/DDBJ whole genome shotgun (WGS) entry which is preliminary data.</text>
</comment>
<evidence type="ECO:0000313" key="3">
    <source>
        <dbReference type="EMBL" id="OQO10317.1"/>
    </source>
</evidence>
<evidence type="ECO:0000259" key="2">
    <source>
        <dbReference type="Pfam" id="PF15377"/>
    </source>
</evidence>
<feature type="compositionally biased region" description="Basic and acidic residues" evidence="1">
    <location>
        <begin position="67"/>
        <end position="80"/>
    </location>
</feature>
<protein>
    <recommendedName>
        <fullName evidence="2">DUF4604 domain-containing protein</fullName>
    </recommendedName>
</protein>
<organism evidence="3 4">
    <name type="scientific">Cryoendolithus antarcticus</name>
    <dbReference type="NCBI Taxonomy" id="1507870"/>
    <lineage>
        <taxon>Eukaryota</taxon>
        <taxon>Fungi</taxon>
        <taxon>Dikarya</taxon>
        <taxon>Ascomycota</taxon>
        <taxon>Pezizomycotina</taxon>
        <taxon>Dothideomycetes</taxon>
        <taxon>Dothideomycetidae</taxon>
        <taxon>Cladosporiales</taxon>
        <taxon>Cladosporiaceae</taxon>
        <taxon>Cryoendolithus</taxon>
    </lineage>
</organism>
<dbReference type="OrthoDB" id="5388322at2759"/>
<dbReference type="Proteomes" id="UP000192596">
    <property type="component" value="Unassembled WGS sequence"/>
</dbReference>
<evidence type="ECO:0000256" key="1">
    <source>
        <dbReference type="SAM" id="MobiDB-lite"/>
    </source>
</evidence>
<evidence type="ECO:0000313" key="4">
    <source>
        <dbReference type="Proteomes" id="UP000192596"/>
    </source>
</evidence>
<reference evidence="4" key="1">
    <citation type="submission" date="2017-03" db="EMBL/GenBank/DDBJ databases">
        <title>Genomes of endolithic fungi from Antarctica.</title>
        <authorList>
            <person name="Coleine C."/>
            <person name="Masonjones S."/>
            <person name="Stajich J.E."/>
        </authorList>
    </citation>
    <scope>NUCLEOTIDE SEQUENCE [LARGE SCALE GENOMIC DNA]</scope>
    <source>
        <strain evidence="4">CCFEE 5527</strain>
    </source>
</reference>
<sequence>MNNMSGKIKSKDLTYDSNLPPFLQRLHAKNTGYGSDDDPDRHERQVARPKKAKNLDDDDGPTVVDEIGEHVSKEKLEELTKVQAPDETAGGTVTGELDAKDEAEVSGALPDNRNASDGKQVKAVNGAVAKKRKAAKVVGQDEEVENEPQGEQKTTKKAKKKGKPVKLDFDED</sequence>
<name>A0A1V8TG05_9PEZI</name>
<dbReference type="InterPro" id="IPR027911">
    <property type="entry name" value="DUF4604"/>
</dbReference>
<dbReference type="AlphaFoldDB" id="A0A1V8TG05"/>
<keyword evidence="4" id="KW-1185">Reference proteome</keyword>
<dbReference type="Pfam" id="PF15377">
    <property type="entry name" value="DUF4604"/>
    <property type="match status" value="1"/>
</dbReference>
<gene>
    <name evidence="3" type="ORF">B0A48_04675</name>
</gene>
<dbReference type="EMBL" id="NAJO01000009">
    <property type="protein sequence ID" value="OQO10317.1"/>
    <property type="molecule type" value="Genomic_DNA"/>
</dbReference>
<dbReference type="InParanoid" id="A0A1V8TG05"/>
<feature type="region of interest" description="Disordered" evidence="1">
    <location>
        <begin position="1"/>
        <end position="172"/>
    </location>
</feature>
<accession>A0A1V8TG05</accession>
<feature type="compositionally biased region" description="Basic residues" evidence="1">
    <location>
        <begin position="155"/>
        <end position="164"/>
    </location>
</feature>
<proteinExistence type="predicted"/>
<feature type="domain" description="DUF4604" evidence="2">
    <location>
        <begin position="11"/>
        <end position="172"/>
    </location>
</feature>